<evidence type="ECO:0000256" key="4">
    <source>
        <dbReference type="ARBA" id="ARBA00022475"/>
    </source>
</evidence>
<keyword evidence="4" id="KW-1003">Cell membrane</keyword>
<evidence type="ECO:0000313" key="13">
    <source>
        <dbReference type="EMBL" id="MDQ2069845.1"/>
    </source>
</evidence>
<evidence type="ECO:0000256" key="10">
    <source>
        <dbReference type="SAM" id="MobiDB-lite"/>
    </source>
</evidence>
<evidence type="ECO:0000256" key="1">
    <source>
        <dbReference type="ARBA" id="ARBA00002962"/>
    </source>
</evidence>
<proteinExistence type="predicted"/>
<keyword evidence="9" id="KW-0627">Porphyrin biosynthesis</keyword>
<organism evidence="13 14">
    <name type="scientific">Natronospira bacteriovora</name>
    <dbReference type="NCBI Taxonomy" id="3069753"/>
    <lineage>
        <taxon>Bacteria</taxon>
        <taxon>Pseudomonadati</taxon>
        <taxon>Pseudomonadota</taxon>
        <taxon>Gammaproteobacteria</taxon>
        <taxon>Natronospirales</taxon>
        <taxon>Natronospiraceae</taxon>
        <taxon>Natronospira</taxon>
    </lineage>
</organism>
<dbReference type="Pfam" id="PF07219">
    <property type="entry name" value="HemY_N"/>
    <property type="match status" value="1"/>
</dbReference>
<feature type="domain" description="HemY N-terminal" evidence="12">
    <location>
        <begin position="26"/>
        <end position="132"/>
    </location>
</feature>
<dbReference type="EMBL" id="JAVDDT010000004">
    <property type="protein sequence ID" value="MDQ2069845.1"/>
    <property type="molecule type" value="Genomic_DNA"/>
</dbReference>
<keyword evidence="6 11" id="KW-0812">Transmembrane</keyword>
<feature type="transmembrane region" description="Helical" evidence="11">
    <location>
        <begin position="39"/>
        <end position="62"/>
    </location>
</feature>
<accession>A0ABU0W733</accession>
<evidence type="ECO:0000256" key="6">
    <source>
        <dbReference type="ARBA" id="ARBA00022692"/>
    </source>
</evidence>
<evidence type="ECO:0000256" key="3">
    <source>
        <dbReference type="ARBA" id="ARBA00004744"/>
    </source>
</evidence>
<feature type="region of interest" description="Disordered" evidence="10">
    <location>
        <begin position="395"/>
        <end position="414"/>
    </location>
</feature>
<name>A0ABU0W733_9GAMM</name>
<evidence type="ECO:0000256" key="8">
    <source>
        <dbReference type="ARBA" id="ARBA00023136"/>
    </source>
</evidence>
<gene>
    <name evidence="13" type="ORF">RBH19_08170</name>
</gene>
<dbReference type="InterPro" id="IPR010817">
    <property type="entry name" value="HemY_N"/>
</dbReference>
<keyword evidence="14" id="KW-1185">Reference proteome</keyword>
<reference evidence="13 14" key="1">
    <citation type="submission" date="2023-08" db="EMBL/GenBank/DDBJ databases">
        <title>Whole-genome sequencing of halo(alkali)philic microorganisms from hypersaline lakes.</title>
        <authorList>
            <person name="Sorokin D.Y."/>
            <person name="Abbas B."/>
            <person name="Merkel A.Y."/>
        </authorList>
    </citation>
    <scope>NUCLEOTIDE SEQUENCE [LARGE SCALE GENOMIC DNA]</scope>
    <source>
        <strain evidence="13 14">AB-CW4</strain>
    </source>
</reference>
<dbReference type="Proteomes" id="UP001239019">
    <property type="component" value="Unassembled WGS sequence"/>
</dbReference>
<dbReference type="Gene3D" id="1.25.40.10">
    <property type="entry name" value="Tetratricopeptide repeat domain"/>
    <property type="match status" value="2"/>
</dbReference>
<comment type="pathway">
    <text evidence="3">Porphyrin-containing compound metabolism; protoheme biosynthesis.</text>
</comment>
<keyword evidence="5" id="KW-0997">Cell inner membrane</keyword>
<evidence type="ECO:0000256" key="11">
    <source>
        <dbReference type="SAM" id="Phobius"/>
    </source>
</evidence>
<evidence type="ECO:0000256" key="5">
    <source>
        <dbReference type="ARBA" id="ARBA00022519"/>
    </source>
</evidence>
<comment type="caution">
    <text evidence="13">The sequence shown here is derived from an EMBL/GenBank/DDBJ whole genome shotgun (WGS) entry which is preliminary data.</text>
</comment>
<keyword evidence="7 11" id="KW-1133">Transmembrane helix</keyword>
<dbReference type="InterPro" id="IPR011990">
    <property type="entry name" value="TPR-like_helical_dom_sf"/>
</dbReference>
<comment type="subcellular location">
    <subcellularLocation>
        <location evidence="2">Cell inner membrane</location>
        <topology evidence="2">Multi-pass membrane protein</topology>
    </subcellularLocation>
</comment>
<sequence length="414" mass="47110">MRRLIFLLIILLAAIGLGLLLRADTGYALLGWGGWTVEMSLSMLAIVLIIGLTVLFTFFRTLRAMVRAPRRLRSRIDNWRRRRARVGLTRGLIDLAEGRWETAEHALSKWAEHSDTPLINYLVAARAAQLQGAHRRRDVYLKNAYEQTPSATVAVLLTQAELQLAHGQHEHALATLRRLQELSPGHRFGLRLLIRAYQAVQDWESLHQLLPAMRKRHVFKEAEADRIERDCYCRLLADRGRSGATQAVNELWDKMPRRLRREPSVRLAYIRALLNVNAQEAAEREIEDALKRQWNADMVLFYGTLEGGDPERRLRQAEAWLKSHPGDGSLLLTLARLCIRNKLWGKARQYLDQSIAVAPRPDSFEELGRLLEHLDETGLASDAYRRGLELAVDRQADVPGTSPPIVPRPGGSQH</sequence>
<dbReference type="InterPro" id="IPR005254">
    <property type="entry name" value="Heme_biosyn_assoc_TPR_pro"/>
</dbReference>
<protein>
    <submittedName>
        <fullName evidence="13">Heme biosynthesis protein HemY</fullName>
    </submittedName>
</protein>
<dbReference type="NCBIfam" id="TIGR00540">
    <property type="entry name" value="TPR_hemY_coli"/>
    <property type="match status" value="1"/>
</dbReference>
<keyword evidence="8 11" id="KW-0472">Membrane</keyword>
<dbReference type="RefSeq" id="WP_306728339.1">
    <property type="nucleotide sequence ID" value="NZ_JAVDDT010000004.1"/>
</dbReference>
<evidence type="ECO:0000256" key="2">
    <source>
        <dbReference type="ARBA" id="ARBA00004429"/>
    </source>
</evidence>
<dbReference type="SUPFAM" id="SSF48452">
    <property type="entry name" value="TPR-like"/>
    <property type="match status" value="1"/>
</dbReference>
<evidence type="ECO:0000259" key="12">
    <source>
        <dbReference type="Pfam" id="PF07219"/>
    </source>
</evidence>
<evidence type="ECO:0000313" key="14">
    <source>
        <dbReference type="Proteomes" id="UP001239019"/>
    </source>
</evidence>
<evidence type="ECO:0000256" key="7">
    <source>
        <dbReference type="ARBA" id="ARBA00022989"/>
    </source>
</evidence>
<evidence type="ECO:0000256" key="9">
    <source>
        <dbReference type="ARBA" id="ARBA00023244"/>
    </source>
</evidence>
<comment type="function">
    <text evidence="1">Involved in a late step of protoheme IX synthesis.</text>
</comment>